<evidence type="ECO:0000313" key="2">
    <source>
        <dbReference type="EMBL" id="BAA28620.1"/>
    </source>
</evidence>
<dbReference type="AlphaFoldDB" id="O61297"/>
<dbReference type="EMBL" id="AB014612">
    <property type="protein sequence ID" value="BAA28620.1"/>
    <property type="molecule type" value="mRNA"/>
</dbReference>
<evidence type="ECO:0008006" key="3">
    <source>
        <dbReference type="Google" id="ProtNLM"/>
    </source>
</evidence>
<proteinExistence type="evidence at transcript level"/>
<feature type="signal peptide" evidence="1">
    <location>
        <begin position="1"/>
        <end position="18"/>
    </location>
</feature>
<protein>
    <recommendedName>
        <fullName evidence="3">Cement-like antigen</fullName>
    </recommendedName>
</protein>
<reference evidence="2" key="1">
    <citation type="journal article" date="1999" name="Infect. Immun.">
        <title>Molecular characterization of a Haemaphysalis longicornis tick salivary gland-associated 29-kilodalton protein and its effect as a vaccine against tick infestation in rabbits.</title>
        <authorList>
            <person name="Mulenga A."/>
            <person name="Sugimoto C."/>
            <person name="Sako Y."/>
            <person name="Ohashi K."/>
            <person name="Musoke A."/>
            <person name="Shubash M."/>
            <person name="Onuma M."/>
        </authorList>
    </citation>
    <scope>NUCLEOTIDE SEQUENCE</scope>
</reference>
<sequence length="277" mass="27973">MNPFFAVALLAAASLAHARVKVDSGASGAGSLGGLVPGGSLGGSGASVGFNPSGPGAGGSFGSPSFSAFPAGAGGSPVSGAARPGFGSSPSSPGVHVSGSFGVPSVSVVGGLGGFSGQLPGLHGASSGSLPSLTGSASGVPGAGANAGSQGGLGVGVGYPGSSSAYFPGAGQQSFYGHNFMLLALGLLPALAHTAMATGMAHQFTDTIESILLWIILPIRQWIWRLQLWRAWFWSWQLRSRWFRIQQLRKPVFPNLQSSGAALQIKRRFIIRQDQQR</sequence>
<evidence type="ECO:0000256" key="1">
    <source>
        <dbReference type="SAM" id="SignalP"/>
    </source>
</evidence>
<accession>O61297</accession>
<keyword evidence="1" id="KW-0732">Signal</keyword>
<name>O61297_HAELO</name>
<feature type="chain" id="PRO_5004159372" description="Cement-like antigen" evidence="1">
    <location>
        <begin position="19"/>
        <end position="277"/>
    </location>
</feature>
<organism evidence="2">
    <name type="scientific">Haemaphysalis longicornis</name>
    <name type="common">Bush tick</name>
    <dbReference type="NCBI Taxonomy" id="44386"/>
    <lineage>
        <taxon>Eukaryota</taxon>
        <taxon>Metazoa</taxon>
        <taxon>Ecdysozoa</taxon>
        <taxon>Arthropoda</taxon>
        <taxon>Chelicerata</taxon>
        <taxon>Arachnida</taxon>
        <taxon>Acari</taxon>
        <taxon>Parasitiformes</taxon>
        <taxon>Ixodida</taxon>
        <taxon>Ixodoidea</taxon>
        <taxon>Ixodidae</taxon>
        <taxon>Haemaphysalinae</taxon>
        <taxon>Haemaphysalis</taxon>
    </lineage>
</organism>